<proteinExistence type="predicted"/>
<evidence type="ECO:0000313" key="3">
    <source>
        <dbReference type="Proteomes" id="UP000298602"/>
    </source>
</evidence>
<dbReference type="RefSeq" id="WP_137424484.1">
    <property type="nucleotide sequence ID" value="NZ_CP040098.1"/>
</dbReference>
<evidence type="ECO:0000259" key="1">
    <source>
        <dbReference type="Pfam" id="PF04606"/>
    </source>
</evidence>
<evidence type="ECO:0000313" key="2">
    <source>
        <dbReference type="EMBL" id="QCQ22365.1"/>
    </source>
</evidence>
<dbReference type="KEGG" id="dax:FDQ92_09450"/>
<reference evidence="2 3" key="1">
    <citation type="submission" date="2019-05" db="EMBL/GenBank/DDBJ databases">
        <title>The Complete Genome Sequence of the n-alkane-degrading Desulfoglaeba alkanexedens ALDC reveals multiple alkylsuccinate synthase gene clusters.</title>
        <authorList>
            <person name="Callaghan A.V."/>
            <person name="Davidova I.A."/>
            <person name="Duncan K.E."/>
            <person name="Morris B."/>
            <person name="McInerney M.J."/>
        </authorList>
    </citation>
    <scope>NUCLEOTIDE SEQUENCE [LARGE SCALE GENOMIC DNA]</scope>
    <source>
        <strain evidence="2 3">ALDC</strain>
    </source>
</reference>
<dbReference type="EMBL" id="CP040098">
    <property type="protein sequence ID" value="QCQ22365.1"/>
    <property type="molecule type" value="Genomic_DNA"/>
</dbReference>
<accession>A0A4P8L5L1</accession>
<sequence>MTEDKTICPHCGQKMKKWRTPDFSTWTAEYFYVCFNDDCLYFVRGWSYMEKTMKSGCSYRYRYDPDTGYCGPIPVWSRDALKSSILED</sequence>
<dbReference type="OrthoDB" id="598068at2"/>
<dbReference type="Proteomes" id="UP000298602">
    <property type="component" value="Chromosome"/>
</dbReference>
<name>A0A4P8L5L1_9BACT</name>
<dbReference type="AlphaFoldDB" id="A0A4P8L5L1"/>
<reference evidence="2 3" key="2">
    <citation type="submission" date="2019-05" db="EMBL/GenBank/DDBJ databases">
        <authorList>
            <person name="Suflita J.M."/>
            <person name="Marks C.R."/>
        </authorList>
    </citation>
    <scope>NUCLEOTIDE SEQUENCE [LARGE SCALE GENOMIC DNA]</scope>
    <source>
        <strain evidence="2 3">ALDC</strain>
    </source>
</reference>
<keyword evidence="3" id="KW-1185">Reference proteome</keyword>
<protein>
    <recommendedName>
        <fullName evidence="1">Zinc finger Ogr/Delta-type domain-containing protein</fullName>
    </recommendedName>
</protein>
<dbReference type="InterPro" id="IPR007684">
    <property type="entry name" value="Znf_Ogr/Delta"/>
</dbReference>
<feature type="domain" description="Zinc finger Ogr/Delta-type" evidence="1">
    <location>
        <begin position="8"/>
        <end position="52"/>
    </location>
</feature>
<gene>
    <name evidence="2" type="ORF">FDQ92_09450</name>
</gene>
<dbReference type="Pfam" id="PF04606">
    <property type="entry name" value="Ogr_Delta"/>
    <property type="match status" value="1"/>
</dbReference>
<organism evidence="2 3">
    <name type="scientific">Desulfoglaeba alkanexedens ALDC</name>
    <dbReference type="NCBI Taxonomy" id="980445"/>
    <lineage>
        <taxon>Bacteria</taxon>
        <taxon>Pseudomonadati</taxon>
        <taxon>Thermodesulfobacteriota</taxon>
        <taxon>Syntrophobacteria</taxon>
        <taxon>Syntrophobacterales</taxon>
        <taxon>Syntrophobacteraceae</taxon>
        <taxon>Desulfoglaeba</taxon>
    </lineage>
</organism>